<evidence type="ECO:0000256" key="5">
    <source>
        <dbReference type="ARBA" id="ARBA00023136"/>
    </source>
</evidence>
<evidence type="ECO:0000256" key="4">
    <source>
        <dbReference type="ARBA" id="ARBA00022989"/>
    </source>
</evidence>
<dbReference type="SUPFAM" id="SSF103481">
    <property type="entry name" value="Multidrug resistance efflux transporter EmrE"/>
    <property type="match status" value="1"/>
</dbReference>
<feature type="transmembrane region" description="Helical" evidence="7">
    <location>
        <begin position="213"/>
        <end position="231"/>
    </location>
</feature>
<dbReference type="GO" id="GO:0000139">
    <property type="term" value="C:Golgi membrane"/>
    <property type="evidence" value="ECO:0007669"/>
    <property type="project" value="InterPro"/>
</dbReference>
<comment type="subcellular location">
    <subcellularLocation>
        <location evidence="1">Membrane</location>
        <topology evidence="1">Multi-pass membrane protein</topology>
    </subcellularLocation>
</comment>
<organism evidence="8 9">
    <name type="scientific">Pycnococcus provasolii</name>
    <dbReference type="NCBI Taxonomy" id="41880"/>
    <lineage>
        <taxon>Eukaryota</taxon>
        <taxon>Viridiplantae</taxon>
        <taxon>Chlorophyta</taxon>
        <taxon>Pseudoscourfieldiophyceae</taxon>
        <taxon>Pseudoscourfieldiales</taxon>
        <taxon>Pycnococcaceae</taxon>
        <taxon>Pycnococcus</taxon>
    </lineage>
</organism>
<evidence type="ECO:0000256" key="6">
    <source>
        <dbReference type="SAM" id="MobiDB-lite"/>
    </source>
</evidence>
<evidence type="ECO:0000313" key="8">
    <source>
        <dbReference type="EMBL" id="GHP02845.1"/>
    </source>
</evidence>
<sequence>MAAHAATGTQTASSQAASSSAFALSPLATIAVASLYVALYTSNAILMKLSRDPISGKYEYNPVAVTLMNESLKLAVSCVMIPPEAIADTGEALAWNNVWPYAVPGLVYLVDDNLQYGIYYYLKPSEATLWANVRVLTTAVVFRLLIGRELKYLQWISLLVLTVGLVLAHDSGGSHAHGDALTALTPTPPPPPPARVIAAQENESVAGFLGLNVGHMLVLLVAVVGSFGNVFGERLLKRELEQSLHLQNAKLYFWGVVLNLVAFLWYGWASESVNVGSVLHGWNLWTFCLVFVQAAIGLTISVIFKFLDNIFKVQVSSLGFLATVLSTAFLFGAKPTRHFYVGAALVLGSVYAYNLSKSQKPSPSQSTSQKGTQQLSMEQHC</sequence>
<comment type="caution">
    <text evidence="8">The sequence shown here is derived from an EMBL/GenBank/DDBJ whole genome shotgun (WGS) entry which is preliminary data.</text>
</comment>
<keyword evidence="4 7" id="KW-1133">Transmembrane helix</keyword>
<evidence type="ECO:0000256" key="1">
    <source>
        <dbReference type="ARBA" id="ARBA00004141"/>
    </source>
</evidence>
<reference evidence="8" key="1">
    <citation type="submission" date="2020-10" db="EMBL/GenBank/DDBJ databases">
        <title>Unveiling of a novel bifunctional photoreceptor, Dualchrome1, isolated from a cosmopolitan green alga.</title>
        <authorList>
            <person name="Suzuki S."/>
            <person name="Kawachi M."/>
        </authorList>
    </citation>
    <scope>NUCLEOTIDE SEQUENCE</scope>
    <source>
        <strain evidence="8">NIES 2893</strain>
    </source>
</reference>
<comment type="similarity">
    <text evidence="2">Belongs to the nucleotide-sugar transporter family. CMP-Sialate:CMP antiporter (TC 2.A.7.12) subfamily.</text>
</comment>
<feature type="transmembrane region" description="Helical" evidence="7">
    <location>
        <begin position="20"/>
        <end position="41"/>
    </location>
</feature>
<dbReference type="InterPro" id="IPR007271">
    <property type="entry name" value="Nuc_sug_transpt"/>
</dbReference>
<keyword evidence="3 7" id="KW-0812">Transmembrane</keyword>
<evidence type="ECO:0000256" key="3">
    <source>
        <dbReference type="ARBA" id="ARBA00022692"/>
    </source>
</evidence>
<feature type="transmembrane region" description="Helical" evidence="7">
    <location>
        <begin position="339"/>
        <end position="356"/>
    </location>
</feature>
<feature type="transmembrane region" description="Helical" evidence="7">
    <location>
        <begin position="315"/>
        <end position="333"/>
    </location>
</feature>
<accession>A0A830H737</accession>
<feature type="transmembrane region" description="Helical" evidence="7">
    <location>
        <begin position="251"/>
        <end position="270"/>
    </location>
</feature>
<evidence type="ECO:0000256" key="7">
    <source>
        <dbReference type="SAM" id="Phobius"/>
    </source>
</evidence>
<protein>
    <recommendedName>
        <fullName evidence="10">UDP-galactose transporter</fullName>
    </recommendedName>
</protein>
<name>A0A830H737_9CHLO</name>
<dbReference type="PIRSF" id="PIRSF005799">
    <property type="entry name" value="UDP-gal_transpt"/>
    <property type="match status" value="1"/>
</dbReference>
<dbReference type="PANTHER" id="PTHR10231">
    <property type="entry name" value="NUCLEOTIDE-SUGAR TRANSMEMBRANE TRANSPORTER"/>
    <property type="match status" value="1"/>
</dbReference>
<keyword evidence="9" id="KW-1185">Reference proteome</keyword>
<dbReference type="GO" id="GO:0015165">
    <property type="term" value="F:pyrimidine nucleotide-sugar transmembrane transporter activity"/>
    <property type="evidence" value="ECO:0007669"/>
    <property type="project" value="InterPro"/>
</dbReference>
<feature type="region of interest" description="Disordered" evidence="6">
    <location>
        <begin position="358"/>
        <end position="381"/>
    </location>
</feature>
<feature type="transmembrane region" description="Helical" evidence="7">
    <location>
        <begin position="282"/>
        <end position="303"/>
    </location>
</feature>
<dbReference type="Proteomes" id="UP000660262">
    <property type="component" value="Unassembled WGS sequence"/>
</dbReference>
<dbReference type="EMBL" id="BNJQ01000004">
    <property type="protein sequence ID" value="GHP02845.1"/>
    <property type="molecule type" value="Genomic_DNA"/>
</dbReference>
<dbReference type="Pfam" id="PF04142">
    <property type="entry name" value="Nuc_sug_transp"/>
    <property type="match status" value="1"/>
</dbReference>
<evidence type="ECO:0000256" key="2">
    <source>
        <dbReference type="ARBA" id="ARBA00006447"/>
    </source>
</evidence>
<gene>
    <name evidence="8" type="ORF">PPROV_000160000</name>
</gene>
<dbReference type="InterPro" id="IPR037185">
    <property type="entry name" value="EmrE-like"/>
</dbReference>
<feature type="transmembrane region" description="Helical" evidence="7">
    <location>
        <begin position="152"/>
        <end position="169"/>
    </location>
</feature>
<dbReference type="OrthoDB" id="419167at2759"/>
<evidence type="ECO:0000313" key="9">
    <source>
        <dbReference type="Proteomes" id="UP000660262"/>
    </source>
</evidence>
<keyword evidence="5 7" id="KW-0472">Membrane</keyword>
<proteinExistence type="inferred from homology"/>
<evidence type="ECO:0008006" key="10">
    <source>
        <dbReference type="Google" id="ProtNLM"/>
    </source>
</evidence>
<dbReference type="AlphaFoldDB" id="A0A830H737"/>